<accession>A0A4R1Y2X7</accession>
<reference evidence="2 3" key="1">
    <citation type="submission" date="2019-03" db="EMBL/GenBank/DDBJ databases">
        <title>Genomic analyses of the natural microbiome of Caenorhabditis elegans.</title>
        <authorList>
            <person name="Samuel B."/>
        </authorList>
    </citation>
    <scope>NUCLEOTIDE SEQUENCE [LARGE SCALE GENOMIC DNA]</scope>
    <source>
        <strain evidence="2 3">JUb89</strain>
    </source>
</reference>
<proteinExistence type="predicted"/>
<evidence type="ECO:0000256" key="1">
    <source>
        <dbReference type="SAM" id="MobiDB-lite"/>
    </source>
</evidence>
<evidence type="ECO:0000313" key="2">
    <source>
        <dbReference type="EMBL" id="TCM69225.1"/>
    </source>
</evidence>
<dbReference type="AlphaFoldDB" id="A0A4R1Y2X7"/>
<comment type="caution">
    <text evidence="2">The sequence shown here is derived from an EMBL/GenBank/DDBJ whole genome shotgun (WGS) entry which is preliminary data.</text>
</comment>
<dbReference type="EMBL" id="SLVJ01000003">
    <property type="protein sequence ID" value="TCM69225.1"/>
    <property type="molecule type" value="Genomic_DNA"/>
</dbReference>
<name>A0A4R1Y2X7_ACICA</name>
<dbReference type="Proteomes" id="UP000294963">
    <property type="component" value="Unassembled WGS sequence"/>
</dbReference>
<feature type="compositionally biased region" description="Low complexity" evidence="1">
    <location>
        <begin position="279"/>
        <end position="301"/>
    </location>
</feature>
<sequence length="388" mass="42916">MIWNMSLSMILSIVWSTTLALLLLFLARRSYLRKSTPRRITQIDPTTTVALLQQHKPLFAVTLTAQNRVIAEAKLNLLLKHNPTQYSLYLDLLELHISAQDQLAIQQLMKYINTLNAPELLTEVQHRVNAADVQRQDLNSRCTDQDPLNSSMLSNMMATPISLASVYASSKVLSQTASPTSVEQSIISPDFAQNDSAQNNLAQNDLAQNDATKNDATQNHSDQNNLLHVDLGSADVLPVPSHQNHALQYKLDQAHPLALDLAMIEYSNPQLQGGPHLEQCTTTQSEPQPQSQPDQQMTSTPLTPWKPDMTLDFELSEQDLNTWQVSENTLALIPAPHSSLAAVFELDPDLGLDLGLGLGLGLDSPLAMDLDSENHPFKAGEKRLKNES</sequence>
<evidence type="ECO:0000313" key="3">
    <source>
        <dbReference type="Proteomes" id="UP000294963"/>
    </source>
</evidence>
<protein>
    <submittedName>
        <fullName evidence="2">Uncharacterized protein</fullName>
    </submittedName>
</protein>
<keyword evidence="3" id="KW-1185">Reference proteome</keyword>
<gene>
    <name evidence="2" type="ORF">EC844_103172</name>
</gene>
<organism evidence="2 3">
    <name type="scientific">Acinetobacter calcoaceticus</name>
    <dbReference type="NCBI Taxonomy" id="471"/>
    <lineage>
        <taxon>Bacteria</taxon>
        <taxon>Pseudomonadati</taxon>
        <taxon>Pseudomonadota</taxon>
        <taxon>Gammaproteobacteria</taxon>
        <taxon>Moraxellales</taxon>
        <taxon>Moraxellaceae</taxon>
        <taxon>Acinetobacter</taxon>
        <taxon>Acinetobacter calcoaceticus/baumannii complex</taxon>
    </lineage>
</organism>
<feature type="region of interest" description="Disordered" evidence="1">
    <location>
        <begin position="269"/>
        <end position="305"/>
    </location>
</feature>